<dbReference type="EMBL" id="RCHS01001219">
    <property type="protein sequence ID" value="RMX54651.1"/>
    <property type="molecule type" value="Genomic_DNA"/>
</dbReference>
<name>A0A3M6ULY1_POCDA</name>
<evidence type="ECO:0000313" key="2">
    <source>
        <dbReference type="Proteomes" id="UP000275408"/>
    </source>
</evidence>
<sequence>MGQDVLTADAFVACETRDSNIYQSFIVFGYYFKLAVRKRERRKTEHASQKAFVCRRLGCHEKQSA</sequence>
<comment type="caution">
    <text evidence="1">The sequence shown here is derived from an EMBL/GenBank/DDBJ whole genome shotgun (WGS) entry which is preliminary data.</text>
</comment>
<keyword evidence="2" id="KW-1185">Reference proteome</keyword>
<evidence type="ECO:0000313" key="1">
    <source>
        <dbReference type="EMBL" id="RMX54651.1"/>
    </source>
</evidence>
<protein>
    <submittedName>
        <fullName evidence="1">Uncharacterized protein</fullName>
    </submittedName>
</protein>
<dbReference type="Proteomes" id="UP000275408">
    <property type="component" value="Unassembled WGS sequence"/>
</dbReference>
<dbReference type="AlphaFoldDB" id="A0A3M6ULY1"/>
<feature type="non-terminal residue" evidence="1">
    <location>
        <position position="65"/>
    </location>
</feature>
<proteinExistence type="predicted"/>
<reference evidence="1 2" key="1">
    <citation type="journal article" date="2018" name="Sci. Rep.">
        <title>Comparative analysis of the Pocillopora damicornis genome highlights role of immune system in coral evolution.</title>
        <authorList>
            <person name="Cunning R."/>
            <person name="Bay R.A."/>
            <person name="Gillette P."/>
            <person name="Baker A.C."/>
            <person name="Traylor-Knowles N."/>
        </authorList>
    </citation>
    <scope>NUCLEOTIDE SEQUENCE [LARGE SCALE GENOMIC DNA]</scope>
    <source>
        <strain evidence="1">RSMAS</strain>
        <tissue evidence="1">Whole animal</tissue>
    </source>
</reference>
<gene>
    <name evidence="1" type="ORF">pdam_00009306</name>
</gene>
<organism evidence="1 2">
    <name type="scientific">Pocillopora damicornis</name>
    <name type="common">Cauliflower coral</name>
    <name type="synonym">Millepora damicornis</name>
    <dbReference type="NCBI Taxonomy" id="46731"/>
    <lineage>
        <taxon>Eukaryota</taxon>
        <taxon>Metazoa</taxon>
        <taxon>Cnidaria</taxon>
        <taxon>Anthozoa</taxon>
        <taxon>Hexacorallia</taxon>
        <taxon>Scleractinia</taxon>
        <taxon>Astrocoeniina</taxon>
        <taxon>Pocilloporidae</taxon>
        <taxon>Pocillopora</taxon>
    </lineage>
</organism>
<accession>A0A3M6ULY1</accession>